<name>A0A6C1C077_9ACTN</name>
<sequence>MRPDGTHPGPRPGPRLVTVGIGSCAGVTAEEVHGLVTAVLATAGLAPGDVTALATVLARAAEPGLLAVSRRLALPLLAYDARALARVRVPHPSGFARTAVGTPSVAEAAALLAGGGGPGSLVQGGAPALLVPKTTSRPGDGVPARATAAVAALTVPGSDT</sequence>
<dbReference type="Gene3D" id="3.30.420.180">
    <property type="entry name" value="CobE/GbiG C-terminal domain"/>
    <property type="match status" value="1"/>
</dbReference>
<reference evidence="1 2" key="1">
    <citation type="submission" date="2018-10" db="EMBL/GenBank/DDBJ databases">
        <title>Isolation of pseudouridimycin from Streptomyces albus DSM 40763.</title>
        <authorList>
            <person name="Rosenqvist P."/>
            <person name="Metsae-Ketelae M."/>
            <person name="Virta P."/>
        </authorList>
    </citation>
    <scope>NUCLEOTIDE SEQUENCE [LARGE SCALE GENOMIC DNA]</scope>
    <source>
        <strain evidence="1 2">DSM 40763</strain>
    </source>
</reference>
<dbReference type="Pfam" id="PF01890">
    <property type="entry name" value="CbiG_C"/>
    <property type="match status" value="1"/>
</dbReference>
<dbReference type="InterPro" id="IPR036518">
    <property type="entry name" value="CobE/GbiG_C_sf"/>
</dbReference>
<organism evidence="1 2">
    <name type="scientific">Streptomyces albus</name>
    <dbReference type="NCBI Taxonomy" id="1888"/>
    <lineage>
        <taxon>Bacteria</taxon>
        <taxon>Bacillati</taxon>
        <taxon>Actinomycetota</taxon>
        <taxon>Actinomycetes</taxon>
        <taxon>Kitasatosporales</taxon>
        <taxon>Streptomycetaceae</taxon>
        <taxon>Streptomyces</taxon>
    </lineage>
</organism>
<evidence type="ECO:0000313" key="1">
    <source>
        <dbReference type="EMBL" id="TGG89822.1"/>
    </source>
</evidence>
<dbReference type="InterPro" id="IPR052553">
    <property type="entry name" value="CbiG_hydrolase"/>
</dbReference>
<dbReference type="EMBL" id="RCIY01000002">
    <property type="protein sequence ID" value="TGG89822.1"/>
    <property type="molecule type" value="Genomic_DNA"/>
</dbReference>
<dbReference type="GO" id="GO:0009236">
    <property type="term" value="P:cobalamin biosynthetic process"/>
    <property type="evidence" value="ECO:0007669"/>
    <property type="project" value="InterPro"/>
</dbReference>
<dbReference type="Proteomes" id="UP000298111">
    <property type="component" value="Unassembled WGS sequence"/>
</dbReference>
<dbReference type="PANTHER" id="PTHR37477:SF1">
    <property type="entry name" value="COBALT-PRECORRIN-5A HYDROLASE"/>
    <property type="match status" value="1"/>
</dbReference>
<evidence type="ECO:0000313" key="2">
    <source>
        <dbReference type="Proteomes" id="UP000298111"/>
    </source>
</evidence>
<dbReference type="SUPFAM" id="SSF159664">
    <property type="entry name" value="CobE/GbiG C-terminal domain-like"/>
    <property type="match status" value="1"/>
</dbReference>
<comment type="caution">
    <text evidence="1">The sequence shown here is derived from an EMBL/GenBank/DDBJ whole genome shotgun (WGS) entry which is preliminary data.</text>
</comment>
<dbReference type="RefSeq" id="WP_016468143.1">
    <property type="nucleotide sequence ID" value="NZ_BBQG01000036.1"/>
</dbReference>
<dbReference type="GeneID" id="75184516"/>
<protein>
    <submittedName>
        <fullName evidence="1">Cobalamin biosynthesis protein CbiG</fullName>
    </submittedName>
</protein>
<dbReference type="InterPro" id="IPR002750">
    <property type="entry name" value="CobE/GbiG_C"/>
</dbReference>
<dbReference type="PANTHER" id="PTHR37477">
    <property type="entry name" value="COBALT-PRECORRIN-5A HYDROLASE"/>
    <property type="match status" value="1"/>
</dbReference>
<proteinExistence type="predicted"/>
<gene>
    <name evidence="1" type="ORF">D8771_02830</name>
</gene>
<accession>A0A6C1C077</accession>
<dbReference type="AlphaFoldDB" id="A0A6C1C077"/>